<protein>
    <submittedName>
        <fullName evidence="1">BnaC06g00490D protein</fullName>
    </submittedName>
</protein>
<dbReference type="Proteomes" id="UP000028999">
    <property type="component" value="Unassembled WGS sequence"/>
</dbReference>
<dbReference type="Gramene" id="CDY17116">
    <property type="protein sequence ID" value="CDY17116"/>
    <property type="gene ID" value="GSBRNA2T00095168001"/>
</dbReference>
<dbReference type="AlphaFoldDB" id="A0A078FW08"/>
<accession>A0A078FW08</accession>
<name>A0A078FW08_BRANA</name>
<evidence type="ECO:0000313" key="1">
    <source>
        <dbReference type="EMBL" id="CDY17116.1"/>
    </source>
</evidence>
<proteinExistence type="predicted"/>
<gene>
    <name evidence="1" type="primary">BnaC06g00490D</name>
    <name evidence="1" type="ORF">GSBRNA2T00095168001</name>
</gene>
<evidence type="ECO:0000313" key="2">
    <source>
        <dbReference type="Proteomes" id="UP000028999"/>
    </source>
</evidence>
<keyword evidence="2" id="KW-1185">Reference proteome</keyword>
<organism evidence="1 2">
    <name type="scientific">Brassica napus</name>
    <name type="common">Rape</name>
    <dbReference type="NCBI Taxonomy" id="3708"/>
    <lineage>
        <taxon>Eukaryota</taxon>
        <taxon>Viridiplantae</taxon>
        <taxon>Streptophyta</taxon>
        <taxon>Embryophyta</taxon>
        <taxon>Tracheophyta</taxon>
        <taxon>Spermatophyta</taxon>
        <taxon>Magnoliopsida</taxon>
        <taxon>eudicotyledons</taxon>
        <taxon>Gunneridae</taxon>
        <taxon>Pentapetalae</taxon>
        <taxon>rosids</taxon>
        <taxon>malvids</taxon>
        <taxon>Brassicales</taxon>
        <taxon>Brassicaceae</taxon>
        <taxon>Brassiceae</taxon>
        <taxon>Brassica</taxon>
    </lineage>
</organism>
<dbReference type="PaxDb" id="3708-A0A078FW08"/>
<dbReference type="EMBL" id="LK032070">
    <property type="protein sequence ID" value="CDY17116.1"/>
    <property type="molecule type" value="Genomic_DNA"/>
</dbReference>
<sequence>MDECCREITWSSDNTGLGRYSHLHVTPEQEQTRCYTPALSFSDSHLCAVKERNSRRHGSVYAPVDTTTKAIENMVKKRISSLKYMGNHKLRGLLVRWFTVYTY</sequence>
<reference evidence="1 2" key="1">
    <citation type="journal article" date="2014" name="Science">
        <title>Plant genetics. Early allopolyploid evolution in the post-Neolithic Brassica napus oilseed genome.</title>
        <authorList>
            <person name="Chalhoub B."/>
            <person name="Denoeud F."/>
            <person name="Liu S."/>
            <person name="Parkin I.A."/>
            <person name="Tang H."/>
            <person name="Wang X."/>
            <person name="Chiquet J."/>
            <person name="Belcram H."/>
            <person name="Tong C."/>
            <person name="Samans B."/>
            <person name="Correa M."/>
            <person name="Da Silva C."/>
            <person name="Just J."/>
            <person name="Falentin C."/>
            <person name="Koh C.S."/>
            <person name="Le Clainche I."/>
            <person name="Bernard M."/>
            <person name="Bento P."/>
            <person name="Noel B."/>
            <person name="Labadie K."/>
            <person name="Alberti A."/>
            <person name="Charles M."/>
            <person name="Arnaud D."/>
            <person name="Guo H."/>
            <person name="Daviaud C."/>
            <person name="Alamery S."/>
            <person name="Jabbari K."/>
            <person name="Zhao M."/>
            <person name="Edger P.P."/>
            <person name="Chelaifa H."/>
            <person name="Tack D."/>
            <person name="Lassalle G."/>
            <person name="Mestiri I."/>
            <person name="Schnel N."/>
            <person name="Le Paslier M.C."/>
            <person name="Fan G."/>
            <person name="Renault V."/>
            <person name="Bayer P.E."/>
            <person name="Golicz A.A."/>
            <person name="Manoli S."/>
            <person name="Lee T.H."/>
            <person name="Thi V.H."/>
            <person name="Chalabi S."/>
            <person name="Hu Q."/>
            <person name="Fan C."/>
            <person name="Tollenaere R."/>
            <person name="Lu Y."/>
            <person name="Battail C."/>
            <person name="Shen J."/>
            <person name="Sidebottom C.H."/>
            <person name="Wang X."/>
            <person name="Canaguier A."/>
            <person name="Chauveau A."/>
            <person name="Berard A."/>
            <person name="Deniot G."/>
            <person name="Guan M."/>
            <person name="Liu Z."/>
            <person name="Sun F."/>
            <person name="Lim Y.P."/>
            <person name="Lyons E."/>
            <person name="Town C.D."/>
            <person name="Bancroft I."/>
            <person name="Wang X."/>
            <person name="Meng J."/>
            <person name="Ma J."/>
            <person name="Pires J.C."/>
            <person name="King G.J."/>
            <person name="Brunel D."/>
            <person name="Delourme R."/>
            <person name="Renard M."/>
            <person name="Aury J.M."/>
            <person name="Adams K.L."/>
            <person name="Batley J."/>
            <person name="Snowdon R.J."/>
            <person name="Tost J."/>
            <person name="Edwards D."/>
            <person name="Zhou Y."/>
            <person name="Hua W."/>
            <person name="Sharpe A.G."/>
            <person name="Paterson A.H."/>
            <person name="Guan C."/>
            <person name="Wincker P."/>
        </authorList>
    </citation>
    <scope>NUCLEOTIDE SEQUENCE [LARGE SCALE GENOMIC DNA]</scope>
    <source>
        <strain evidence="2">cv. Darmor-bzh</strain>
    </source>
</reference>